<reference evidence="2" key="1">
    <citation type="submission" date="2022-12" db="EMBL/GenBank/DDBJ databases">
        <title>Gycomyces niveus sp.nov.,a novel actinomycete isolated from soil in Shouguan.</title>
        <authorList>
            <person name="Yang X."/>
        </authorList>
    </citation>
    <scope>NUCLEOTIDE SEQUENCE</scope>
    <source>
        <strain evidence="2">NEAU-A15</strain>
    </source>
</reference>
<dbReference type="GO" id="GO:0008703">
    <property type="term" value="F:5-amino-6-(5-phosphoribosylamino)uracil reductase activity"/>
    <property type="evidence" value="ECO:0007669"/>
    <property type="project" value="InterPro"/>
</dbReference>
<feature type="domain" description="Bacterial bifunctional deaminase-reductase C-terminal" evidence="1">
    <location>
        <begin position="3"/>
        <end position="186"/>
    </location>
</feature>
<evidence type="ECO:0000313" key="3">
    <source>
        <dbReference type="Proteomes" id="UP001146067"/>
    </source>
</evidence>
<dbReference type="InterPro" id="IPR002734">
    <property type="entry name" value="RibDG_C"/>
</dbReference>
<dbReference type="InterPro" id="IPR050765">
    <property type="entry name" value="Riboflavin_Biosynth_HTPR"/>
</dbReference>
<name>A0A9X3P9T9_9ACTN</name>
<dbReference type="AlphaFoldDB" id="A0A9X3P9T9"/>
<comment type="caution">
    <text evidence="2">The sequence shown here is derived from an EMBL/GenBank/DDBJ whole genome shotgun (WGS) entry which is preliminary data.</text>
</comment>
<organism evidence="2 3">
    <name type="scientific">Glycomyces luteolus</name>
    <dbReference type="NCBI Taxonomy" id="2670330"/>
    <lineage>
        <taxon>Bacteria</taxon>
        <taxon>Bacillati</taxon>
        <taxon>Actinomycetota</taxon>
        <taxon>Actinomycetes</taxon>
        <taxon>Glycomycetales</taxon>
        <taxon>Glycomycetaceae</taxon>
        <taxon>Glycomyces</taxon>
    </lineage>
</organism>
<sequence length="209" mass="22743">MGKLIVTEFTSVDGVAQAPGAPEEDPEGGFEYGGWQAPLIDRDEEHFIFEQAKGMDALLLGRRTYEIFAGYWPTAPAEFEFTELINRVPKYVASRTLEAPLSWDTASLLEGDLAEAVNGLKDRHGNVHVIGSLNLVQSLLRLGLVDQLNLWVYPLVLGDGKRVFAEGAVPAALRLAESRVFANGTLKLEYETAGEPAVGDIGADVDRLT</sequence>
<accession>A0A9X3P9T9</accession>
<dbReference type="GO" id="GO:0009231">
    <property type="term" value="P:riboflavin biosynthetic process"/>
    <property type="evidence" value="ECO:0007669"/>
    <property type="project" value="InterPro"/>
</dbReference>
<dbReference type="Pfam" id="PF01872">
    <property type="entry name" value="RibD_C"/>
    <property type="match status" value="1"/>
</dbReference>
<gene>
    <name evidence="2" type="ORF">O1R50_17580</name>
</gene>
<evidence type="ECO:0000259" key="1">
    <source>
        <dbReference type="Pfam" id="PF01872"/>
    </source>
</evidence>
<dbReference type="SUPFAM" id="SSF53597">
    <property type="entry name" value="Dihydrofolate reductase-like"/>
    <property type="match status" value="1"/>
</dbReference>
<dbReference type="InterPro" id="IPR024072">
    <property type="entry name" value="DHFR-like_dom_sf"/>
</dbReference>
<dbReference type="EMBL" id="JAPZVP010000014">
    <property type="protein sequence ID" value="MDA1361443.1"/>
    <property type="molecule type" value="Genomic_DNA"/>
</dbReference>
<protein>
    <submittedName>
        <fullName evidence="2">Dihydrofolate reductase family protein</fullName>
    </submittedName>
</protein>
<dbReference type="Proteomes" id="UP001146067">
    <property type="component" value="Unassembled WGS sequence"/>
</dbReference>
<proteinExistence type="predicted"/>
<dbReference type="PANTHER" id="PTHR38011:SF2">
    <property type="entry name" value="BIFUNCTIONAL DEAMINASE-REDUCTASE DOMAIN PROTEIN"/>
    <property type="match status" value="1"/>
</dbReference>
<dbReference type="PANTHER" id="PTHR38011">
    <property type="entry name" value="DIHYDROFOLATE REDUCTASE FAMILY PROTEIN (AFU_ORTHOLOGUE AFUA_8G06820)"/>
    <property type="match status" value="1"/>
</dbReference>
<dbReference type="RefSeq" id="WP_270111449.1">
    <property type="nucleotide sequence ID" value="NZ_JAPZVP010000014.1"/>
</dbReference>
<dbReference type="Gene3D" id="3.40.430.10">
    <property type="entry name" value="Dihydrofolate Reductase, subunit A"/>
    <property type="match status" value="1"/>
</dbReference>
<keyword evidence="3" id="KW-1185">Reference proteome</keyword>
<evidence type="ECO:0000313" key="2">
    <source>
        <dbReference type="EMBL" id="MDA1361443.1"/>
    </source>
</evidence>